<accession>A0AAE0Y813</accession>
<protein>
    <submittedName>
        <fullName evidence="1">Uncharacterized protein</fullName>
    </submittedName>
</protein>
<gene>
    <name evidence="1" type="ORF">RRG08_061911</name>
</gene>
<proteinExistence type="predicted"/>
<dbReference type="PANTHER" id="PTHR33331:SF13">
    <property type="entry name" value="COILED-COIL DOMAIN CONTAINING 162"/>
    <property type="match status" value="1"/>
</dbReference>
<dbReference type="EMBL" id="JAWDGP010006709">
    <property type="protein sequence ID" value="KAK3736468.1"/>
    <property type="molecule type" value="Genomic_DNA"/>
</dbReference>
<sequence length="105" mass="11661">MGYPDFHLNMRFVQFEFASFKEKAGKPPPIFITAVQEDDTAVDKYTPSCLYLAIHELDEGHVGRFSFRAGDGVLQGGMESLQVVLKTQIVHKNAPDCCSNSGYCV</sequence>
<reference evidence="1" key="1">
    <citation type="journal article" date="2023" name="G3 (Bethesda)">
        <title>A reference genome for the long-term kleptoplast-retaining sea slug Elysia crispata morphotype clarki.</title>
        <authorList>
            <person name="Eastman K.E."/>
            <person name="Pendleton A.L."/>
            <person name="Shaikh M.A."/>
            <person name="Suttiyut T."/>
            <person name="Ogas R."/>
            <person name="Tomko P."/>
            <person name="Gavelis G."/>
            <person name="Widhalm J.R."/>
            <person name="Wisecaver J.H."/>
        </authorList>
    </citation>
    <scope>NUCLEOTIDE SEQUENCE</scope>
    <source>
        <strain evidence="1">ECLA1</strain>
    </source>
</reference>
<dbReference type="PANTHER" id="PTHR33331">
    <property type="entry name" value="COILED-COIL DOMAIN-CONTAINING PROTEIN 162"/>
    <property type="match status" value="1"/>
</dbReference>
<dbReference type="InterPro" id="IPR040401">
    <property type="entry name" value="CCDC162"/>
</dbReference>
<comment type="caution">
    <text evidence="1">The sequence shown here is derived from an EMBL/GenBank/DDBJ whole genome shotgun (WGS) entry which is preliminary data.</text>
</comment>
<keyword evidence="2" id="KW-1185">Reference proteome</keyword>
<dbReference type="Proteomes" id="UP001283361">
    <property type="component" value="Unassembled WGS sequence"/>
</dbReference>
<dbReference type="AlphaFoldDB" id="A0AAE0Y813"/>
<evidence type="ECO:0000313" key="2">
    <source>
        <dbReference type="Proteomes" id="UP001283361"/>
    </source>
</evidence>
<evidence type="ECO:0000313" key="1">
    <source>
        <dbReference type="EMBL" id="KAK3736468.1"/>
    </source>
</evidence>
<name>A0AAE0Y813_9GAST</name>
<organism evidence="1 2">
    <name type="scientific">Elysia crispata</name>
    <name type="common">lettuce slug</name>
    <dbReference type="NCBI Taxonomy" id="231223"/>
    <lineage>
        <taxon>Eukaryota</taxon>
        <taxon>Metazoa</taxon>
        <taxon>Spiralia</taxon>
        <taxon>Lophotrochozoa</taxon>
        <taxon>Mollusca</taxon>
        <taxon>Gastropoda</taxon>
        <taxon>Heterobranchia</taxon>
        <taxon>Euthyneura</taxon>
        <taxon>Panpulmonata</taxon>
        <taxon>Sacoglossa</taxon>
        <taxon>Placobranchoidea</taxon>
        <taxon>Plakobranchidae</taxon>
        <taxon>Elysia</taxon>
    </lineage>
</organism>